<feature type="domain" description="Ketosynthase family 3 (KS3)" evidence="13">
    <location>
        <begin position="7"/>
        <end position="442"/>
    </location>
</feature>
<evidence type="ECO:0000256" key="6">
    <source>
        <dbReference type="ARBA" id="ARBA00022737"/>
    </source>
</evidence>
<dbReference type="PROSITE" id="PS52019">
    <property type="entry name" value="PKS_MFAS_DH"/>
    <property type="match status" value="1"/>
</dbReference>
<evidence type="ECO:0000313" key="16">
    <source>
        <dbReference type="Proteomes" id="UP001174997"/>
    </source>
</evidence>
<feature type="active site" description="Proton donor; for dehydratase activity" evidence="10">
    <location>
        <position position="1154"/>
    </location>
</feature>
<dbReference type="CDD" id="cd00833">
    <property type="entry name" value="PKS"/>
    <property type="match status" value="1"/>
</dbReference>
<dbReference type="SUPFAM" id="SSF55048">
    <property type="entry name" value="Probable ACP-binding domain of malonyl-CoA ACP transacylase"/>
    <property type="match status" value="1"/>
</dbReference>
<dbReference type="Pfam" id="PF00698">
    <property type="entry name" value="Acyl_transf_1"/>
    <property type="match status" value="1"/>
</dbReference>
<dbReference type="GO" id="GO:0032259">
    <property type="term" value="P:methylation"/>
    <property type="evidence" value="ECO:0007669"/>
    <property type="project" value="UniProtKB-KW"/>
</dbReference>
<dbReference type="InterPro" id="IPR013217">
    <property type="entry name" value="Methyltransf_12"/>
</dbReference>
<dbReference type="InterPro" id="IPR050091">
    <property type="entry name" value="PKS_NRPS_Biosynth_Enz"/>
</dbReference>
<feature type="active site" description="Proton acceptor; for dehydratase activity" evidence="10">
    <location>
        <position position="976"/>
    </location>
</feature>
<feature type="domain" description="Carrier" evidence="12">
    <location>
        <begin position="2401"/>
        <end position="2483"/>
    </location>
</feature>
<dbReference type="InterPro" id="IPR018201">
    <property type="entry name" value="Ketoacyl_synth_AS"/>
</dbReference>
<evidence type="ECO:0000256" key="2">
    <source>
        <dbReference type="ARBA" id="ARBA00022553"/>
    </source>
</evidence>
<dbReference type="GO" id="GO:0004315">
    <property type="term" value="F:3-oxoacyl-[acyl-carrier-protein] synthase activity"/>
    <property type="evidence" value="ECO:0007669"/>
    <property type="project" value="InterPro"/>
</dbReference>
<keyword evidence="4" id="KW-0489">Methyltransferase</keyword>
<dbReference type="NCBIfam" id="TIGR01733">
    <property type="entry name" value="AA-adenyl-dom"/>
    <property type="match status" value="1"/>
</dbReference>
<keyword evidence="5" id="KW-0808">Transferase</keyword>
<evidence type="ECO:0000256" key="7">
    <source>
        <dbReference type="ARBA" id="ARBA00023002"/>
    </source>
</evidence>
<comment type="caution">
    <text evidence="15">The sequence shown here is derived from an EMBL/GenBank/DDBJ whole genome shotgun (WGS) entry which is preliminary data.</text>
</comment>
<dbReference type="InterPro" id="IPR020806">
    <property type="entry name" value="PKS_PP-bd"/>
</dbReference>
<dbReference type="InterPro" id="IPR006162">
    <property type="entry name" value="Ppantetheine_attach_site"/>
</dbReference>
<dbReference type="InterPro" id="IPR029063">
    <property type="entry name" value="SAM-dependent_MTases_sf"/>
</dbReference>
<dbReference type="Gene3D" id="3.40.366.10">
    <property type="entry name" value="Malonyl-Coenzyme A Acyl Carrier Protein, domain 2"/>
    <property type="match status" value="1"/>
</dbReference>
<evidence type="ECO:0000256" key="3">
    <source>
        <dbReference type="ARBA" id="ARBA00022598"/>
    </source>
</evidence>
<keyword evidence="2" id="KW-0597">Phosphoprotein</keyword>
<dbReference type="InterPro" id="IPR023213">
    <property type="entry name" value="CAT-like_dom_sf"/>
</dbReference>
<sequence>MSNNFVHEPIAIIGSGCRLPGGASSPSKLWELLRNPRDLLRKIDRFDADGFYHPDGRHHGTANVQHAHLLDEDFRLFDAGFFGIKPVEAESIDPLQRLLLETVYESLENAGIPLERLQGSDTAFYAGVMATDYTDILMRDVDTIPQYFATATARSIISNRVSYVFDWHGPSMTIDTACSSSMLALHGAITSLRTGESKVAVAAGGNLILGPELFIALSKVNMLSPRGRSHMWDASADGYGRGEGFVSVVLKPLGDAIRDGDHIDCVIRESATNQDGRTMGITMPSAHAQADLIRKAYANVGLDVRNPADRPQFFEAHGTGTKAGDPQEAEAIYSAFFGQGTVGSSQQKDPLYVGGIKTVVGHTEGTAGLSGLLKASLALQAGEIPPNLLFQTLNPDLVPFYGPLEIPTKTLAWPEVPAGVPRRASVNSFGFGGANTHVILESYVPPTDSTATRGGVWTDASAIIPFVFSASSEAALQRTLSSYRDYLVQHPDINLSDLSWTLRARRSALPVKVAIPAFSVEDLQEQISKKLNGLEKTPDSAIGTRSSTGDRKILGVFTGQGAQWAQMGKQLLENVPRARELVDKLDDALQNLPKMYRPSWRIRDELLKDVASSRMGEAAFSQPLCTVVQVILVDLLKTAGVKLSAVVGHSSGEIGAAHAAGFLSAEDATKVAYLRGFYAGLAQGPSGQKGAMMAVGCSMEEADELCNLAEFRGRMKFAASNSSSSVTLSGDADAISQAKKRLDEKKTFARLLKVDTAYHSHHMQPCAEPYTKALEAAGITINSPDGDCDWYSSVLDGTRMEPNETLRSTYWRDNMVNAVLFSQALTGAVQNGGPFHLALEVGPHPALKGPASQTLAELNVELPYAGTLKRSENDFLAFSECLGSIWTNFGPTAVNFEAIHGLLPNAGRPLLLKNLPTYSWDHDRAYWYESRKSEQYRTRSQPPHPLLGSRVDDGVESELRWRTFLSIQQIPWLEGHKIQGQVVFPAAGYVSMVLEAAQLMANRDEHPTIQLLEVQDLDISRAIVFSDEKTGVETTTTLSAIKRDAASIVASFVISAHLSQNATHLTKVASGTVRVIVDPLSSSSSSSLAPRAATPAHLIPIDSDRFYSSLETIGYGYTREFRTCSDMRRRLDFCTGSIEKSEDDRLLVHPGVLDQAFQAMFGAYSWPGDGRFWALFLPRTVKKITVVPSLFREQQQHSKLAFDAWLVDSPSNEMRGDVVFFAGEEALIQVEGASMVSVSQTTARDDRSMFFETIWDVATPNGEVAVAGEHATPEEWELAEACERVAHYYWRKLDETLTPYEREHCAENHMHLLKAIRHLLDLPMDGRHSYLKPEWRNDDEKVIEALMRQHPSSIDIKLGVSVGRALPAVIRGETTMLEHMRPDNMLDDFYAQSLGLPASNRWLGRMVKQLAHRYPRMNFIEIGAGTGSSTQAVLDALGNAYASYTFTDISSGFFEKAADRFHNAGDKMIFKTLDVEKPVADQGYTPFSYDVVIASNVLHATTNLHNTLVNTRSLLKPGGFLFLLEITDNTTIRYSFSMGGLSGWWLGVNDGRPYSPCITPSRWNRALRQAGFAGVDAITPARDLYPNPFSVIASQAVDDKMDQLRRPLLPAQYRAQSSTLHVLGGVQLDTFQIVDEVIGTAGHVFTDVTIIDTLDDILDAGILPDATVLNLLDLDEPVFKDMTPHRLKALQLLVENTRNLLWVTYAQERENPWANASVGFLRSVTAEQPTLRAQVLDFAATDKPVSNTRVITEALLRLVSTHSWERNPEFREQLLWTTEPELRFRDGKLWVPRVMAHQDNNDRLNVSRRSIKRNADDETPVRLVEESGSWALHQLYLPKVMASDTTKDLVAIRVRYSSLRAVKFDKDVGSSFLVVVGQPVSSGGWVISLTKERSSVITVDQSLAITLPDNFTGANAVGLLNKTLTYNLVSQIVNEVSGKSGTLLVHEPDATLAFLLLDRASKGSFKVRFTTMNTANRNTANWIYLHPRQTARVVRQALPKDAFAFVHAHQSDGLVELIKSTLPASCKVIDGDLAFHKHPESLPETSSIQIRQRLASLIDSILSSSWRVELALANANVVSLVDLQQQDIDGHANPLTVIDWATSPELAVEVSPAVPSAIFKNNRSYMLVGMTGEMGQSLCRWMIRHGAGAVIMTSRNPKIEKAWIDELEATGAKIKVAGFDATSREAWVNFAQEIKHELPPLAGIINGAVVLQDKLFLEMDINTFNGTLKPKVDSTIHLDEVFRDYTLDFFLVFSSLSSIIGNRGQANYNAANAFMTSLIQQRLARGQPASVLELGSVVGVGFLTRAGDVMEQILVKYGYLPVSEVDLQHMVAQCIMAGLPGSGENPDIISGLRYAYEGEDTGVHWVNNPRFSHMVLPPERDQVETGDKKAVLSARAQLAAAGTEQDAIKALETCFGAKLRAMLQMEESSFRHDAPLIEMGVDSLVAVEIRSWFLKEVNVDMAVLKILGGASTTGLCQFAAEQMPRELLPGIDAGATAAVVEPTPPIQVSVEKPSVAETTKSVGSDSGEDSFVHVKPTSSTITTTSGTASPEPLSTPLHIDGVSGSRASSVVEETAPIAKPAPEVIRRVPVSSAQSRFWFLSMFLSDQTASNVTLSYNIRGRVRIGDFARALKQTTNAHEALRICFIPDEHSAEKAWQGVMKTSKVELNHRTVSSDDEISAVYDQVRHTVYDLEQGETMQVVLLSKDPLTHTIIFGYHHIVLDGVGFTTFVADLERAYKGQTPSPAGLRYSDFSEKEGIAIEKGSLEKNLAYWKAEFQDAPPLLPLLPVAQTTTRRAISKYGSSYVEHRLDSSLAAKLKAVCRQFHVTPSHFYLAVFRIMLSRLGGVDDLCIGLADANRHDSDVMSTVGLFLNMLPLRFKHVPDMSFGDVLKGTRTKVYEGLGHAGVPFDELLQELKVPRSSGNSPLFQVFFDYHQGAQEKLQFADTTWENADRNPGERAYDITLDVIEGSAGSLVSLIGQEYLYGISETQKLLDCYLTLLEQFVNNPLLTCNAAKLFSNQQIQAALDLGRGPGMKFEWSQTLGDRVREICQQYPDSIAIRDGRGVVNLSYQDLETKARAIQHELLKGGVQKGDKIGVLQEASPDWICSVVGIFWAGGVYVPMVLLNPVPRLNAIIQAAQPTAILVHQATDQLCSQLELLGARIVNVDRLASQTPAAETSKPIPVTGEDSAVILFTSGSTGTPKGIVLRHRNLVNHMEGYVRNWDIGREVVLQQSAFSFDLSIGQIFTALSMGGTLVVAPEDARRDPKILASLIREENVTWTLLTPSEYSGLLQAAPKDLRQASSWKHALACGETLPRKLVREFAKLGHDSVRLYNCYGPAEAIISATMTEIPLRGGDDSGPVTVGKPNVNYSIHIIDEQRNPVPQGFPGEILIGGCGVGVGYLNEEQLTRDKFLTNKFASDSDLEHGWDVAYCTGDMGRLRADGTLMHEGRLEGDSQVKIRGFRVDLLDIEATLLNEANGVIADVVITLRGEAQILVAHVIFAQDQRSLPDRVAYLKDLLASLPLPANMKPTLAVPVDEFPKNLHGKKDRKAILKLPLPQGSSSPTGDAAAEMLSPLEKRLAEAWLDVLPTDLANNFTIGSDADFFAVGGNSLLLVKLQGRIRDMFSVSLPLIQLLDASILSQMASLVEASHVVDTVDWNQETALDKELLQLAAQSPALPSLRQEGRTVLFTGATGYLAPYLLQQLISDSSISTIHCVAIRAESPSQAKSRLHPSVATNPKIKVHVGDLGAPLLGLSTSVFAQLTSSVDLIIHSGARRSFWDSYYSLRDTNVTSTRTLLQMAASRRVPIHFLSTSGVLLLSDATNPYLSTSPAAATSVAEFKPPTDGSEGYAASKWASEVLLENASRQLNIPVTIHRFTPRPASLPAAAGVVSAALEELVTVTEALGAIPERSTWAGRFDVVRSVGLAKDVVGAGFEGTGGLVKFVHHQGEATLTPGELFDFLEGRLGERVENRMGLLEWVGAVKRGGYGWLFSTHDLALTRREGGVETVLVNQR</sequence>
<dbReference type="EMBL" id="JAULSY010000120">
    <property type="protein sequence ID" value="KAK0664508.1"/>
    <property type="molecule type" value="Genomic_DNA"/>
</dbReference>
<dbReference type="Gene3D" id="3.10.129.110">
    <property type="entry name" value="Polyketide synthase dehydratase"/>
    <property type="match status" value="1"/>
</dbReference>
<dbReference type="GO" id="GO:0016491">
    <property type="term" value="F:oxidoreductase activity"/>
    <property type="evidence" value="ECO:0007669"/>
    <property type="project" value="UniProtKB-KW"/>
</dbReference>
<dbReference type="Pfam" id="PF00550">
    <property type="entry name" value="PP-binding"/>
    <property type="match status" value="1"/>
</dbReference>
<dbReference type="GO" id="GO:0006633">
    <property type="term" value="P:fatty acid biosynthetic process"/>
    <property type="evidence" value="ECO:0007669"/>
    <property type="project" value="InterPro"/>
</dbReference>
<dbReference type="InterPro" id="IPR049900">
    <property type="entry name" value="PKS_mFAS_DH"/>
</dbReference>
<dbReference type="SMART" id="SM00826">
    <property type="entry name" value="PKS_DH"/>
    <property type="match status" value="1"/>
</dbReference>
<dbReference type="InterPro" id="IPR010071">
    <property type="entry name" value="AA_adenyl_dom"/>
</dbReference>
<dbReference type="InterPro" id="IPR014030">
    <property type="entry name" value="Ketoacyl_synth_N"/>
</dbReference>
<dbReference type="InterPro" id="IPR014031">
    <property type="entry name" value="Ketoacyl_synth_C"/>
</dbReference>
<dbReference type="PROSITE" id="PS00455">
    <property type="entry name" value="AMP_BINDING"/>
    <property type="match status" value="1"/>
</dbReference>
<dbReference type="PROSITE" id="PS00012">
    <property type="entry name" value="PHOSPHOPANTETHEINE"/>
    <property type="match status" value="1"/>
</dbReference>
<dbReference type="Gene3D" id="3.30.559.10">
    <property type="entry name" value="Chloramphenicol acetyltransferase-like domain"/>
    <property type="match status" value="1"/>
</dbReference>
<evidence type="ECO:0000259" key="13">
    <source>
        <dbReference type="PROSITE" id="PS52004"/>
    </source>
</evidence>
<dbReference type="InterPro" id="IPR000873">
    <property type="entry name" value="AMP-dep_synth/lig_dom"/>
</dbReference>
<dbReference type="InterPro" id="IPR020807">
    <property type="entry name" value="PKS_DH"/>
</dbReference>
<evidence type="ECO:0000256" key="1">
    <source>
        <dbReference type="ARBA" id="ARBA00022450"/>
    </source>
</evidence>
<dbReference type="Pfam" id="PF23297">
    <property type="entry name" value="ACP_SdgA_C"/>
    <property type="match status" value="1"/>
</dbReference>
<dbReference type="InterPro" id="IPR049552">
    <property type="entry name" value="PKS_DH_N"/>
</dbReference>
<dbReference type="InterPro" id="IPR013120">
    <property type="entry name" value="FAR_NAD-bd"/>
</dbReference>
<dbReference type="InterPro" id="IPR057326">
    <property type="entry name" value="KR_dom"/>
</dbReference>
<dbReference type="Gene3D" id="3.30.559.30">
    <property type="entry name" value="Nonribosomal peptide synthetase, condensation domain"/>
    <property type="match status" value="1"/>
</dbReference>
<evidence type="ECO:0000313" key="15">
    <source>
        <dbReference type="EMBL" id="KAK0664508.1"/>
    </source>
</evidence>
<feature type="region of interest" description="Disordered" evidence="11">
    <location>
        <begin position="2510"/>
        <end position="2533"/>
    </location>
</feature>
<dbReference type="GO" id="GO:0004312">
    <property type="term" value="F:fatty acid synthase activity"/>
    <property type="evidence" value="ECO:0007669"/>
    <property type="project" value="TreeGrafter"/>
</dbReference>
<protein>
    <submittedName>
        <fullName evidence="15">Uncharacterized protein</fullName>
    </submittedName>
</protein>
<evidence type="ECO:0000256" key="9">
    <source>
        <dbReference type="ARBA" id="ARBA00029443"/>
    </source>
</evidence>
<reference evidence="15" key="1">
    <citation type="submission" date="2023-06" db="EMBL/GenBank/DDBJ databases">
        <title>Genome-scale phylogeny and comparative genomics of the fungal order Sordariales.</title>
        <authorList>
            <consortium name="Lawrence Berkeley National Laboratory"/>
            <person name="Hensen N."/>
            <person name="Bonometti L."/>
            <person name="Westerberg I."/>
            <person name="Brannstrom I.O."/>
            <person name="Guillou S."/>
            <person name="Cros-Aarteil S."/>
            <person name="Calhoun S."/>
            <person name="Haridas S."/>
            <person name="Kuo A."/>
            <person name="Mondo S."/>
            <person name="Pangilinan J."/>
            <person name="Riley R."/>
            <person name="Labutti K."/>
            <person name="Andreopoulos B."/>
            <person name="Lipzen A."/>
            <person name="Chen C."/>
            <person name="Yanf M."/>
            <person name="Daum C."/>
            <person name="Ng V."/>
            <person name="Clum A."/>
            <person name="Steindorff A."/>
            <person name="Ohm R."/>
            <person name="Martin F."/>
            <person name="Silar P."/>
            <person name="Natvig D."/>
            <person name="Lalanne C."/>
            <person name="Gautier V."/>
            <person name="Ament-Velasquez S.L."/>
            <person name="Kruys A."/>
            <person name="Hutchinson M.I."/>
            <person name="Powell A.J."/>
            <person name="Barry K."/>
            <person name="Miller A.N."/>
            <person name="Grigoriev I.V."/>
            <person name="Debuchy R."/>
            <person name="Gladieux P."/>
            <person name="Thoren M.H."/>
            <person name="Johannesson H."/>
        </authorList>
    </citation>
    <scope>NUCLEOTIDE SEQUENCE</scope>
    <source>
        <strain evidence="15">CBS 307.81</strain>
    </source>
</reference>
<dbReference type="PROSITE" id="PS52004">
    <property type="entry name" value="KS3_2"/>
    <property type="match status" value="1"/>
</dbReference>
<dbReference type="InterPro" id="IPR020841">
    <property type="entry name" value="PKS_Beta-ketoAc_synthase_dom"/>
</dbReference>
<dbReference type="SUPFAM" id="SSF52777">
    <property type="entry name" value="CoA-dependent acyltransferases"/>
    <property type="match status" value="2"/>
</dbReference>
<dbReference type="GO" id="GO:0008168">
    <property type="term" value="F:methyltransferase activity"/>
    <property type="evidence" value="ECO:0007669"/>
    <property type="project" value="UniProtKB-KW"/>
</dbReference>
<keyword evidence="6" id="KW-0677">Repeat</keyword>
<evidence type="ECO:0000256" key="11">
    <source>
        <dbReference type="SAM" id="MobiDB-lite"/>
    </source>
</evidence>
<dbReference type="Pfam" id="PF16197">
    <property type="entry name" value="KAsynt_C_assoc"/>
    <property type="match status" value="1"/>
</dbReference>
<dbReference type="InterPro" id="IPR020845">
    <property type="entry name" value="AMP-binding_CS"/>
</dbReference>
<evidence type="ECO:0000256" key="4">
    <source>
        <dbReference type="ARBA" id="ARBA00022603"/>
    </source>
</evidence>
<dbReference type="Pfam" id="PF08659">
    <property type="entry name" value="KR"/>
    <property type="match status" value="1"/>
</dbReference>
<dbReference type="SUPFAM" id="SSF53901">
    <property type="entry name" value="Thiolase-like"/>
    <property type="match status" value="1"/>
</dbReference>
<proteinExistence type="inferred from homology"/>
<dbReference type="Gene3D" id="3.40.47.10">
    <property type="match status" value="1"/>
</dbReference>
<keyword evidence="3" id="KW-0436">Ligase</keyword>
<dbReference type="InterPro" id="IPR016036">
    <property type="entry name" value="Malonyl_transacylase_ACP-bd"/>
</dbReference>
<dbReference type="CDD" id="cd02440">
    <property type="entry name" value="AdoMet_MTases"/>
    <property type="match status" value="1"/>
</dbReference>
<dbReference type="GO" id="GO:0009403">
    <property type="term" value="P:toxin biosynthetic process"/>
    <property type="evidence" value="ECO:0007669"/>
    <property type="project" value="UniProtKB-ARBA"/>
</dbReference>
<dbReference type="Gene3D" id="3.30.70.3290">
    <property type="match status" value="1"/>
</dbReference>
<dbReference type="InterPro" id="IPR042099">
    <property type="entry name" value="ANL_N_sf"/>
</dbReference>
<feature type="region of interest" description="C-terminal hotdog fold" evidence="10">
    <location>
        <begin position="1098"/>
        <end position="1244"/>
    </location>
</feature>
<dbReference type="InterPro" id="IPR001227">
    <property type="entry name" value="Ac_transferase_dom_sf"/>
</dbReference>
<dbReference type="SMART" id="SM00827">
    <property type="entry name" value="PKS_AT"/>
    <property type="match status" value="1"/>
</dbReference>
<evidence type="ECO:0000259" key="12">
    <source>
        <dbReference type="PROSITE" id="PS50075"/>
    </source>
</evidence>
<keyword evidence="16" id="KW-1185">Reference proteome</keyword>
<dbReference type="SMART" id="SM00822">
    <property type="entry name" value="PKS_KR"/>
    <property type="match status" value="1"/>
</dbReference>
<dbReference type="InterPro" id="IPR009081">
    <property type="entry name" value="PP-bd_ACP"/>
</dbReference>
<name>A0AA39Z5F1_9PEZI</name>
<dbReference type="SUPFAM" id="SSF52151">
    <property type="entry name" value="FabD/lysophospholipase-like"/>
    <property type="match status" value="1"/>
</dbReference>
<dbReference type="InterPro" id="IPR016035">
    <property type="entry name" value="Acyl_Trfase/lysoPLipase"/>
</dbReference>
<dbReference type="InterPro" id="IPR049551">
    <property type="entry name" value="PKS_DH_C"/>
</dbReference>
<dbReference type="InterPro" id="IPR032821">
    <property type="entry name" value="PKS_assoc"/>
</dbReference>
<dbReference type="SUPFAM" id="SSF56801">
    <property type="entry name" value="Acetyl-CoA synthetase-like"/>
    <property type="match status" value="1"/>
</dbReference>
<dbReference type="Gene3D" id="3.40.50.720">
    <property type="entry name" value="NAD(P)-binding Rossmann-like Domain"/>
    <property type="match status" value="3"/>
</dbReference>
<dbReference type="Pfam" id="PF02801">
    <property type="entry name" value="Ketoacyl-synt_C"/>
    <property type="match status" value="1"/>
</dbReference>
<dbReference type="Gene3D" id="3.40.50.12780">
    <property type="entry name" value="N-terminal domain of ligase-like"/>
    <property type="match status" value="1"/>
</dbReference>
<dbReference type="Pfam" id="PF07993">
    <property type="entry name" value="NAD_binding_4"/>
    <property type="match status" value="1"/>
</dbReference>
<dbReference type="SMART" id="SM00825">
    <property type="entry name" value="PKS_KS"/>
    <property type="match status" value="1"/>
</dbReference>
<dbReference type="InterPro" id="IPR045851">
    <property type="entry name" value="AMP-bd_C_sf"/>
</dbReference>
<dbReference type="SUPFAM" id="SSF51735">
    <property type="entry name" value="NAD(P)-binding Rossmann-fold domains"/>
    <property type="match status" value="2"/>
</dbReference>
<dbReference type="InterPro" id="IPR036736">
    <property type="entry name" value="ACP-like_sf"/>
</dbReference>
<dbReference type="Gene3D" id="1.10.1200.10">
    <property type="entry name" value="ACP-like"/>
    <property type="match status" value="2"/>
</dbReference>
<dbReference type="InterPro" id="IPR042104">
    <property type="entry name" value="PKS_dehydratase_sf"/>
</dbReference>
<dbReference type="Pfam" id="PF00501">
    <property type="entry name" value="AMP-binding"/>
    <property type="match status" value="1"/>
</dbReference>
<keyword evidence="8" id="KW-0511">Multifunctional enzyme</keyword>
<dbReference type="InterPro" id="IPR036291">
    <property type="entry name" value="NAD(P)-bd_dom_sf"/>
</dbReference>
<dbReference type="Proteomes" id="UP001174997">
    <property type="component" value="Unassembled WGS sequence"/>
</dbReference>
<evidence type="ECO:0000259" key="14">
    <source>
        <dbReference type="PROSITE" id="PS52019"/>
    </source>
</evidence>
<dbReference type="Gene3D" id="3.40.50.150">
    <property type="entry name" value="Vaccinia Virus protein VP39"/>
    <property type="match status" value="1"/>
</dbReference>
<dbReference type="InterPro" id="IPR014043">
    <property type="entry name" value="Acyl_transferase_dom"/>
</dbReference>
<dbReference type="GO" id="GO:0031177">
    <property type="term" value="F:phosphopantetheine binding"/>
    <property type="evidence" value="ECO:0007669"/>
    <property type="project" value="InterPro"/>
</dbReference>
<dbReference type="CDD" id="cd19532">
    <property type="entry name" value="C_PKS-NRPS"/>
    <property type="match status" value="1"/>
</dbReference>
<dbReference type="Pfam" id="PF14765">
    <property type="entry name" value="PS-DH"/>
    <property type="match status" value="1"/>
</dbReference>
<dbReference type="InterPro" id="IPR016039">
    <property type="entry name" value="Thiolase-like"/>
</dbReference>
<dbReference type="PANTHER" id="PTHR43775:SF20">
    <property type="entry name" value="HYBRID PKS-NRPS SYNTHETASE APDA"/>
    <property type="match status" value="1"/>
</dbReference>
<dbReference type="InterPro" id="IPR001242">
    <property type="entry name" value="Condensation_dom"/>
</dbReference>
<keyword evidence="1" id="KW-0596">Phosphopantetheine</keyword>
<evidence type="ECO:0000256" key="5">
    <source>
        <dbReference type="ARBA" id="ARBA00022679"/>
    </source>
</evidence>
<dbReference type="PROSITE" id="PS50075">
    <property type="entry name" value="CARRIER"/>
    <property type="match status" value="2"/>
</dbReference>
<dbReference type="Pfam" id="PF00668">
    <property type="entry name" value="Condensation"/>
    <property type="match status" value="1"/>
</dbReference>
<dbReference type="SUPFAM" id="SSF53335">
    <property type="entry name" value="S-adenosyl-L-methionine-dependent methyltransferases"/>
    <property type="match status" value="1"/>
</dbReference>
<accession>A0AA39Z5F1</accession>
<feature type="region of interest" description="N-terminal hotdog fold" evidence="10">
    <location>
        <begin position="944"/>
        <end position="1080"/>
    </location>
</feature>
<gene>
    <name evidence="15" type="ORF">QBC41DRAFT_380647</name>
</gene>
<organism evidence="15 16">
    <name type="scientific">Cercophora samala</name>
    <dbReference type="NCBI Taxonomy" id="330535"/>
    <lineage>
        <taxon>Eukaryota</taxon>
        <taxon>Fungi</taxon>
        <taxon>Dikarya</taxon>
        <taxon>Ascomycota</taxon>
        <taxon>Pezizomycotina</taxon>
        <taxon>Sordariomycetes</taxon>
        <taxon>Sordariomycetidae</taxon>
        <taxon>Sordariales</taxon>
        <taxon>Lasiosphaeriaceae</taxon>
        <taxon>Cercophora</taxon>
    </lineage>
</organism>
<comment type="similarity">
    <text evidence="9">In the C-terminal section; belongs to the NRP synthetase family.</text>
</comment>
<evidence type="ECO:0000256" key="8">
    <source>
        <dbReference type="ARBA" id="ARBA00023268"/>
    </source>
</evidence>
<dbReference type="Pfam" id="PF00109">
    <property type="entry name" value="ketoacyl-synt"/>
    <property type="match status" value="1"/>
</dbReference>
<evidence type="ECO:0000256" key="10">
    <source>
        <dbReference type="PROSITE-ProRule" id="PRU01363"/>
    </source>
</evidence>
<dbReference type="Pfam" id="PF08242">
    <property type="entry name" value="Methyltransf_12"/>
    <property type="match status" value="1"/>
</dbReference>
<keyword evidence="7" id="KW-0560">Oxidoreductase</keyword>
<dbReference type="SMART" id="SM00823">
    <property type="entry name" value="PKS_PP"/>
    <property type="match status" value="2"/>
</dbReference>
<dbReference type="CDD" id="cd05930">
    <property type="entry name" value="A_NRPS"/>
    <property type="match status" value="1"/>
</dbReference>
<dbReference type="InterPro" id="IPR013968">
    <property type="entry name" value="PKS_KR"/>
</dbReference>
<feature type="domain" description="Carrier" evidence="12">
    <location>
        <begin position="3572"/>
        <end position="3652"/>
    </location>
</feature>
<dbReference type="Pfam" id="PF21089">
    <property type="entry name" value="PKS_DH_N"/>
    <property type="match status" value="1"/>
</dbReference>
<dbReference type="PROSITE" id="PS00606">
    <property type="entry name" value="KS3_1"/>
    <property type="match status" value="1"/>
</dbReference>
<dbReference type="PANTHER" id="PTHR43775">
    <property type="entry name" value="FATTY ACID SYNTHASE"/>
    <property type="match status" value="1"/>
</dbReference>
<dbReference type="GO" id="GO:0016874">
    <property type="term" value="F:ligase activity"/>
    <property type="evidence" value="ECO:0007669"/>
    <property type="project" value="UniProtKB-KW"/>
</dbReference>
<dbReference type="Gene3D" id="3.30.300.30">
    <property type="match status" value="1"/>
</dbReference>
<dbReference type="SUPFAM" id="SSF47336">
    <property type="entry name" value="ACP-like"/>
    <property type="match status" value="2"/>
</dbReference>
<feature type="domain" description="PKS/mFAS DH" evidence="14">
    <location>
        <begin position="944"/>
        <end position="1244"/>
    </location>
</feature>